<dbReference type="PANTHER" id="PTHR43833:SF7">
    <property type="entry name" value="KTR SYSTEM POTASSIUM UPTAKE PROTEIN C"/>
    <property type="match status" value="1"/>
</dbReference>
<dbReference type="InterPro" id="IPR050721">
    <property type="entry name" value="Trk_Ktr_HKT_K-transport"/>
</dbReference>
<evidence type="ECO:0000313" key="4">
    <source>
        <dbReference type="Proteomes" id="UP000179797"/>
    </source>
</evidence>
<dbReference type="InterPro" id="IPR003148">
    <property type="entry name" value="RCK_N"/>
</dbReference>
<feature type="domain" description="RCK C-terminal" evidence="2">
    <location>
        <begin position="136"/>
        <end position="233"/>
    </location>
</feature>
<accession>A0A1S1Z107</accession>
<dbReference type="InterPro" id="IPR036721">
    <property type="entry name" value="RCK_C_sf"/>
</dbReference>
<dbReference type="InterPro" id="IPR036291">
    <property type="entry name" value="NAD(P)-bd_dom_sf"/>
</dbReference>
<evidence type="ECO:0000259" key="1">
    <source>
        <dbReference type="PROSITE" id="PS51201"/>
    </source>
</evidence>
<dbReference type="PROSITE" id="PS51202">
    <property type="entry name" value="RCK_C"/>
    <property type="match status" value="1"/>
</dbReference>
<dbReference type="EMBL" id="JRYR02000001">
    <property type="protein sequence ID" value="OHX66917.1"/>
    <property type="molecule type" value="Genomic_DNA"/>
</dbReference>
<dbReference type="AlphaFoldDB" id="A0A1S1Z107"/>
<name>A0A1S1Z107_FLAPC</name>
<protein>
    <submittedName>
        <fullName evidence="3">Potassium transporter KtrA</fullName>
    </submittedName>
</protein>
<comment type="caution">
    <text evidence="3">The sequence shown here is derived from an EMBL/GenBank/DDBJ whole genome shotgun (WGS) entry which is preliminary data.</text>
</comment>
<dbReference type="SUPFAM" id="SSF51735">
    <property type="entry name" value="NAD(P)-binding Rossmann-fold domains"/>
    <property type="match status" value="1"/>
</dbReference>
<evidence type="ECO:0000313" key="3">
    <source>
        <dbReference type="EMBL" id="OHX66917.1"/>
    </source>
</evidence>
<dbReference type="GO" id="GO:0008324">
    <property type="term" value="F:monoatomic cation transmembrane transporter activity"/>
    <property type="evidence" value="ECO:0007669"/>
    <property type="project" value="InterPro"/>
</dbReference>
<dbReference type="RefSeq" id="WP_044224244.1">
    <property type="nucleotide sequence ID" value="NZ_JRYR02000001.1"/>
</dbReference>
<dbReference type="InterPro" id="IPR006037">
    <property type="entry name" value="RCK_C"/>
</dbReference>
<dbReference type="PANTHER" id="PTHR43833">
    <property type="entry name" value="POTASSIUM CHANNEL PROTEIN 2-RELATED-RELATED"/>
    <property type="match status" value="1"/>
</dbReference>
<sequence>MPDGKYAIIGLGQFGSSVARNLASLGAEVMAIDREIELVDLIKDEVAYAVALDSTDVKSLNSQSITEMDAVLVAIGENVEGLLLTTVLLLEMKVKRIIARAMSEQQKVILQKLGVTEILLPEDEVGKMTAEMILNPEIQSFMQLPDEHEIVEVVAPKRTIGKFIDDLDLEGTFNADIIALRRTHEEVNALGFVEYKDHLIRNPKEVNSTLQQGDKLVILAKKSDIQKFIDINN</sequence>
<gene>
    <name evidence="3" type="ORF">NH26_11445</name>
</gene>
<proteinExistence type="predicted"/>
<dbReference type="Gene3D" id="3.40.50.720">
    <property type="entry name" value="NAD(P)-binding Rossmann-like Domain"/>
    <property type="match status" value="1"/>
</dbReference>
<organism evidence="3 4">
    <name type="scientific">Flammeovirga pacifica</name>
    <dbReference type="NCBI Taxonomy" id="915059"/>
    <lineage>
        <taxon>Bacteria</taxon>
        <taxon>Pseudomonadati</taxon>
        <taxon>Bacteroidota</taxon>
        <taxon>Cytophagia</taxon>
        <taxon>Cytophagales</taxon>
        <taxon>Flammeovirgaceae</taxon>
        <taxon>Flammeovirga</taxon>
    </lineage>
</organism>
<keyword evidence="4" id="KW-1185">Reference proteome</keyword>
<evidence type="ECO:0000259" key="2">
    <source>
        <dbReference type="PROSITE" id="PS51202"/>
    </source>
</evidence>
<dbReference type="GO" id="GO:0006813">
    <property type="term" value="P:potassium ion transport"/>
    <property type="evidence" value="ECO:0007669"/>
    <property type="project" value="InterPro"/>
</dbReference>
<dbReference type="OrthoDB" id="9776294at2"/>
<dbReference type="Gene3D" id="3.30.70.1450">
    <property type="entry name" value="Regulator of K+ conductance, C-terminal domain"/>
    <property type="match status" value="1"/>
</dbReference>
<dbReference type="Proteomes" id="UP000179797">
    <property type="component" value="Unassembled WGS sequence"/>
</dbReference>
<reference evidence="3 4" key="1">
    <citation type="journal article" date="2012" name="Int. J. Syst. Evol. Microbiol.">
        <title>Flammeovirga pacifica sp. nov., isolated from deep-sea sediment.</title>
        <authorList>
            <person name="Xu H."/>
            <person name="Fu Y."/>
            <person name="Yang N."/>
            <person name="Ding Z."/>
            <person name="Lai Q."/>
            <person name="Zeng R."/>
        </authorList>
    </citation>
    <scope>NUCLEOTIDE SEQUENCE [LARGE SCALE GENOMIC DNA]</scope>
    <source>
        <strain evidence="4">DSM 24597 / LMG 26175 / WPAGA1</strain>
    </source>
</reference>
<dbReference type="STRING" id="915059.NH26_11445"/>
<dbReference type="PROSITE" id="PS51201">
    <property type="entry name" value="RCK_N"/>
    <property type="match status" value="1"/>
</dbReference>
<dbReference type="Pfam" id="PF02254">
    <property type="entry name" value="TrkA_N"/>
    <property type="match status" value="1"/>
</dbReference>
<feature type="domain" description="RCK N-terminal" evidence="1">
    <location>
        <begin position="3"/>
        <end position="120"/>
    </location>
</feature>
<dbReference type="SUPFAM" id="SSF116726">
    <property type="entry name" value="TrkA C-terminal domain-like"/>
    <property type="match status" value="1"/>
</dbReference>